<gene>
    <name evidence="1" type="ORF">MATL_G00077100</name>
</gene>
<reference evidence="1" key="1">
    <citation type="submission" date="2021-01" db="EMBL/GenBank/DDBJ databases">
        <authorList>
            <person name="Zahm M."/>
            <person name="Roques C."/>
            <person name="Cabau C."/>
            <person name="Klopp C."/>
            <person name="Donnadieu C."/>
            <person name="Jouanno E."/>
            <person name="Lampietro C."/>
            <person name="Louis A."/>
            <person name="Herpin A."/>
            <person name="Echchiki A."/>
            <person name="Berthelot C."/>
            <person name="Parey E."/>
            <person name="Roest-Crollius H."/>
            <person name="Braasch I."/>
            <person name="Postlethwait J."/>
            <person name="Bobe J."/>
            <person name="Montfort J."/>
            <person name="Bouchez O."/>
            <person name="Begum T."/>
            <person name="Mejri S."/>
            <person name="Adams A."/>
            <person name="Chen W.-J."/>
            <person name="Guiguen Y."/>
        </authorList>
    </citation>
    <scope>NUCLEOTIDE SEQUENCE</scope>
    <source>
        <strain evidence="1">YG-15Mar2019-1</strain>
        <tissue evidence="1">Brain</tissue>
    </source>
</reference>
<proteinExistence type="predicted"/>
<dbReference type="AlphaFoldDB" id="A0A9D3Q8W7"/>
<dbReference type="Proteomes" id="UP001046870">
    <property type="component" value="Chromosome 5"/>
</dbReference>
<keyword evidence="2" id="KW-1185">Reference proteome</keyword>
<dbReference type="InterPro" id="IPR027801">
    <property type="entry name" value="CENP-P"/>
</dbReference>
<evidence type="ECO:0008006" key="3">
    <source>
        <dbReference type="Google" id="ProtNLM"/>
    </source>
</evidence>
<dbReference type="PANTHER" id="PTHR28577">
    <property type="entry name" value="CENTROMERE PROTEIN P"/>
    <property type="match status" value="1"/>
</dbReference>
<dbReference type="OrthoDB" id="5976950at2759"/>
<dbReference type="GO" id="GO:0005634">
    <property type="term" value="C:nucleus"/>
    <property type="evidence" value="ECO:0007669"/>
    <property type="project" value="TreeGrafter"/>
</dbReference>
<name>A0A9D3Q8W7_MEGAT</name>
<evidence type="ECO:0000313" key="1">
    <source>
        <dbReference type="EMBL" id="KAG7478136.1"/>
    </source>
</evidence>
<organism evidence="1 2">
    <name type="scientific">Megalops atlanticus</name>
    <name type="common">Tarpon</name>
    <name type="synonym">Clupea gigantea</name>
    <dbReference type="NCBI Taxonomy" id="7932"/>
    <lineage>
        <taxon>Eukaryota</taxon>
        <taxon>Metazoa</taxon>
        <taxon>Chordata</taxon>
        <taxon>Craniata</taxon>
        <taxon>Vertebrata</taxon>
        <taxon>Euteleostomi</taxon>
        <taxon>Actinopterygii</taxon>
        <taxon>Neopterygii</taxon>
        <taxon>Teleostei</taxon>
        <taxon>Elopiformes</taxon>
        <taxon>Megalopidae</taxon>
        <taxon>Megalops</taxon>
    </lineage>
</organism>
<comment type="caution">
    <text evidence="1">The sequence shown here is derived from an EMBL/GenBank/DDBJ whole genome shotgun (WGS) entry which is preliminary data.</text>
</comment>
<dbReference type="Pfam" id="PF13096">
    <property type="entry name" value="CENP-P"/>
    <property type="match status" value="1"/>
</dbReference>
<dbReference type="PANTHER" id="PTHR28577:SF1">
    <property type="entry name" value="CENTROMERE PROTEIN P"/>
    <property type="match status" value="1"/>
</dbReference>
<dbReference type="GO" id="GO:0000775">
    <property type="term" value="C:chromosome, centromeric region"/>
    <property type="evidence" value="ECO:0007669"/>
    <property type="project" value="InterPro"/>
</dbReference>
<evidence type="ECO:0000313" key="2">
    <source>
        <dbReference type="Proteomes" id="UP001046870"/>
    </source>
</evidence>
<dbReference type="GO" id="GO:0034080">
    <property type="term" value="P:CENP-A containing chromatin assembly"/>
    <property type="evidence" value="ECO:0007669"/>
    <property type="project" value="InterPro"/>
</dbReference>
<dbReference type="EMBL" id="JAFDVH010000005">
    <property type="protein sequence ID" value="KAG7478136.1"/>
    <property type="molecule type" value="Genomic_DNA"/>
</dbReference>
<sequence>MVIRNPKLPEGVVTPKIDLLTKLPEQALHLDQRKVAESAPRSFQSLLRILGVEASIENLITAVCME</sequence>
<accession>A0A9D3Q8W7</accession>
<protein>
    <recommendedName>
        <fullName evidence="3">Centromere protein P</fullName>
    </recommendedName>
</protein>